<dbReference type="InterPro" id="IPR029058">
    <property type="entry name" value="AB_hydrolase_fold"/>
</dbReference>
<dbReference type="Pfam" id="PF00561">
    <property type="entry name" value="Abhydrolase_1"/>
    <property type="match status" value="1"/>
</dbReference>
<dbReference type="SUPFAM" id="SSF53474">
    <property type="entry name" value="alpha/beta-Hydrolases"/>
    <property type="match status" value="1"/>
</dbReference>
<evidence type="ECO:0000313" key="2">
    <source>
        <dbReference type="EMBL" id="MDM7860842.1"/>
    </source>
</evidence>
<dbReference type="Proteomes" id="UP001234343">
    <property type="component" value="Unassembled WGS sequence"/>
</dbReference>
<feature type="domain" description="AB hydrolase-1" evidence="1">
    <location>
        <begin position="63"/>
        <end position="292"/>
    </location>
</feature>
<keyword evidence="3" id="KW-1185">Reference proteome</keyword>
<protein>
    <submittedName>
        <fullName evidence="2">Alpha/beta fold hydrolase</fullName>
    </submittedName>
</protein>
<evidence type="ECO:0000259" key="1">
    <source>
        <dbReference type="Pfam" id="PF00561"/>
    </source>
</evidence>
<proteinExistence type="predicted"/>
<dbReference type="RefSeq" id="WP_289365126.1">
    <property type="nucleotide sequence ID" value="NZ_JAUCBP010000007.1"/>
</dbReference>
<name>A0ABT7SXC8_9ALTE</name>
<dbReference type="EMBL" id="JAUCBP010000007">
    <property type="protein sequence ID" value="MDM7860842.1"/>
    <property type="molecule type" value="Genomic_DNA"/>
</dbReference>
<dbReference type="Gene3D" id="3.40.50.1820">
    <property type="entry name" value="alpha/beta hydrolase"/>
    <property type="match status" value="1"/>
</dbReference>
<reference evidence="2 3" key="1">
    <citation type="submission" date="2023-06" db="EMBL/GenBank/DDBJ databases">
        <title>Alteromonas sp. ASW11-36 isolated from intertidal sand.</title>
        <authorList>
            <person name="Li Y."/>
        </authorList>
    </citation>
    <scope>NUCLEOTIDE SEQUENCE [LARGE SCALE GENOMIC DNA]</scope>
    <source>
        <strain evidence="2 3">ASW11-36</strain>
    </source>
</reference>
<accession>A0ABT7SXC8</accession>
<dbReference type="PANTHER" id="PTHR43798">
    <property type="entry name" value="MONOACYLGLYCEROL LIPASE"/>
    <property type="match status" value="1"/>
</dbReference>
<gene>
    <name evidence="2" type="ORF">QTP81_09565</name>
</gene>
<dbReference type="GO" id="GO:0016787">
    <property type="term" value="F:hydrolase activity"/>
    <property type="evidence" value="ECO:0007669"/>
    <property type="project" value="UniProtKB-KW"/>
</dbReference>
<sequence length="309" mass="35015">MIILGLLAIAIAIAYWHSYPRFGHWLYHSGNNLEAKLYGFKRAIVSIEGIDHVYWHNGKSNKPALLLIHGFSASHAVWLRFARYFNNDYFVIIPDLAGHGETGFEQQWDYSIESQAQRMAALLHCLGCSSAHIVGNSMGGFIAAHMGRYYSNMCNSITLIDPAGVSSPEPSKMLQMLQSGRNPFVMNSDKEFYEFYNMVMARPPFAPKVVTDALSQTYQARSQELAKIFNDYNRQHNYLEAELSEIGCPALVIWGAQDQLIHVSSANVWQQGLQCTVHIWYDLGHMPMMEAPERTAFAVKNHIFTTQRS</sequence>
<dbReference type="InterPro" id="IPR000073">
    <property type="entry name" value="AB_hydrolase_1"/>
</dbReference>
<organism evidence="2 3">
    <name type="scientific">Alteromonas arenosi</name>
    <dbReference type="NCBI Taxonomy" id="3055817"/>
    <lineage>
        <taxon>Bacteria</taxon>
        <taxon>Pseudomonadati</taxon>
        <taxon>Pseudomonadota</taxon>
        <taxon>Gammaproteobacteria</taxon>
        <taxon>Alteromonadales</taxon>
        <taxon>Alteromonadaceae</taxon>
        <taxon>Alteromonas/Salinimonas group</taxon>
        <taxon>Alteromonas</taxon>
    </lineage>
</organism>
<dbReference type="PRINTS" id="PR00111">
    <property type="entry name" value="ABHYDROLASE"/>
</dbReference>
<evidence type="ECO:0000313" key="3">
    <source>
        <dbReference type="Proteomes" id="UP001234343"/>
    </source>
</evidence>
<dbReference type="PANTHER" id="PTHR43798:SF5">
    <property type="entry name" value="MONOACYLGLYCEROL LIPASE ABHD6"/>
    <property type="match status" value="1"/>
</dbReference>
<comment type="caution">
    <text evidence="2">The sequence shown here is derived from an EMBL/GenBank/DDBJ whole genome shotgun (WGS) entry which is preliminary data.</text>
</comment>
<dbReference type="InterPro" id="IPR050266">
    <property type="entry name" value="AB_hydrolase_sf"/>
</dbReference>
<keyword evidence="2" id="KW-0378">Hydrolase</keyword>